<protein>
    <submittedName>
        <fullName evidence="1">Uncharacterized protein</fullName>
    </submittedName>
</protein>
<keyword evidence="2" id="KW-1185">Reference proteome</keyword>
<evidence type="ECO:0000313" key="2">
    <source>
        <dbReference type="Proteomes" id="UP000005225"/>
    </source>
</evidence>
<accession>H0Y0J7</accession>
<dbReference type="GeneTree" id="ENSGT00900000141218"/>
<dbReference type="EMBL" id="AAQR03015924">
    <property type="status" value="NOT_ANNOTATED_CDS"/>
    <property type="molecule type" value="Genomic_DNA"/>
</dbReference>
<dbReference type="STRING" id="30611.ENSOGAP00000021890"/>
<sequence>MFLSLLGACAVVGPFHGSEWEPVRGLFSQDHSCKDPRCYGNLLVLCLFLIWQVRHYWHHVTRTCPSRRNVTKMPLQKWAVSSMRQETFFRPTSGKFRGLDAPVQNWAQKERWGYRMNLQESWAQYLLSPQHQCQGPRCSARTHSEPTLCTTSFSNTCLLPQGSSWKAWQVPWCLSDGHTHPVLDMSHKVEQLVVHSQKNLMELEPVISMRSGPTSLTLTTSLPNLPSAQRLQFPRKFLPD</sequence>
<proteinExistence type="predicted"/>
<name>H0Y0J7_OTOGA</name>
<reference evidence="2" key="1">
    <citation type="submission" date="2011-03" db="EMBL/GenBank/DDBJ databases">
        <title>Version 3 of the genome sequence of Otolemur garnettii (Bushbaby).</title>
        <authorList>
            <consortium name="The Broad Institute Genome Sequencing Platform"/>
            <person name="Di Palma F."/>
            <person name="Johnson J."/>
            <person name="Lander E.S."/>
            <person name="Lindblad-Toh K."/>
            <person name="Jaffe D.B."/>
            <person name="Gnerre S."/>
            <person name="MacCallum I."/>
            <person name="Przybylski D."/>
            <person name="Ribeiro F.J."/>
            <person name="Burton J.N."/>
            <person name="Walker B.J."/>
            <person name="Sharpe T."/>
            <person name="Hall G."/>
        </authorList>
    </citation>
    <scope>NUCLEOTIDE SEQUENCE [LARGE SCALE GENOMIC DNA]</scope>
</reference>
<reference evidence="1" key="2">
    <citation type="submission" date="2025-08" db="UniProtKB">
        <authorList>
            <consortium name="Ensembl"/>
        </authorList>
    </citation>
    <scope>IDENTIFICATION</scope>
</reference>
<dbReference type="PANTHER" id="PTHR22379">
    <property type="entry name" value="RIKEN CDNA 4930407I10 GENE"/>
    <property type="match status" value="1"/>
</dbReference>
<dbReference type="Pfam" id="PF15856">
    <property type="entry name" value="DUF4727"/>
    <property type="match status" value="1"/>
</dbReference>
<organism evidence="1 2">
    <name type="scientific">Otolemur garnettii</name>
    <name type="common">Small-eared galago</name>
    <name type="synonym">Garnett's greater bushbaby</name>
    <dbReference type="NCBI Taxonomy" id="30611"/>
    <lineage>
        <taxon>Eukaryota</taxon>
        <taxon>Metazoa</taxon>
        <taxon>Chordata</taxon>
        <taxon>Craniata</taxon>
        <taxon>Vertebrata</taxon>
        <taxon>Euteleostomi</taxon>
        <taxon>Mammalia</taxon>
        <taxon>Eutheria</taxon>
        <taxon>Euarchontoglires</taxon>
        <taxon>Primates</taxon>
        <taxon>Strepsirrhini</taxon>
        <taxon>Lorisiformes</taxon>
        <taxon>Galagidae</taxon>
        <taxon>Otolemur</taxon>
    </lineage>
</organism>
<dbReference type="PANTHER" id="PTHR22379:SF1">
    <property type="entry name" value="RIKEN CDNA 4930407I10 GENE"/>
    <property type="match status" value="1"/>
</dbReference>
<dbReference type="InterPro" id="IPR031715">
    <property type="entry name" value="DUF4727"/>
</dbReference>
<evidence type="ECO:0000313" key="1">
    <source>
        <dbReference type="Ensembl" id="ENSOGAP00000021890.1"/>
    </source>
</evidence>
<dbReference type="Ensembl" id="ENSOGAT00000029063.1">
    <property type="protein sequence ID" value="ENSOGAP00000021890.1"/>
    <property type="gene ID" value="ENSOGAG00000026014.1"/>
</dbReference>
<reference evidence="1" key="3">
    <citation type="submission" date="2025-09" db="UniProtKB">
        <authorList>
            <consortium name="Ensembl"/>
        </authorList>
    </citation>
    <scope>IDENTIFICATION</scope>
</reference>
<dbReference type="AlphaFoldDB" id="H0Y0J7"/>
<dbReference type="InParanoid" id="H0Y0J7"/>
<dbReference type="OMA" id="TRTHRSM"/>
<dbReference type="HOGENOM" id="CLU_1163471_0_0_1"/>
<dbReference type="eggNOG" id="ENOG502TM1G">
    <property type="taxonomic scope" value="Eukaryota"/>
</dbReference>
<dbReference type="Proteomes" id="UP000005225">
    <property type="component" value="Unassembled WGS sequence"/>
</dbReference>